<accession>T0L8N7</accession>
<dbReference type="EMBL" id="AMYD01002778">
    <property type="protein sequence ID" value="EQB47966.1"/>
    <property type="molecule type" value="Genomic_DNA"/>
</dbReference>
<reference evidence="2" key="1">
    <citation type="journal article" date="2013" name="Mol. Plant Microbe Interact.">
        <title>Global aspects of pacC regulation of pathogenicity genes in Colletotrichum gloeosporioides as revealed by transcriptome analysis.</title>
        <authorList>
            <person name="Alkan N."/>
            <person name="Meng X."/>
            <person name="Friedlander G."/>
            <person name="Reuveni E."/>
            <person name="Sukno S."/>
            <person name="Sherman A."/>
            <person name="Thon M."/>
            <person name="Fluhr R."/>
            <person name="Prusky D."/>
        </authorList>
    </citation>
    <scope>NUCLEOTIDE SEQUENCE [LARGE SCALE GENOMIC DNA]</scope>
    <source>
        <strain evidence="2">Cg-14</strain>
    </source>
</reference>
<evidence type="ECO:0000313" key="1">
    <source>
        <dbReference type="EMBL" id="EQB47966.1"/>
    </source>
</evidence>
<proteinExistence type="predicted"/>
<organism evidence="1 2">
    <name type="scientific">Colletotrichum gloeosporioides (strain Cg-14)</name>
    <name type="common">Anthracnose fungus</name>
    <name type="synonym">Glomerella cingulata</name>
    <dbReference type="NCBI Taxonomy" id="1237896"/>
    <lineage>
        <taxon>Eukaryota</taxon>
        <taxon>Fungi</taxon>
        <taxon>Dikarya</taxon>
        <taxon>Ascomycota</taxon>
        <taxon>Pezizomycotina</taxon>
        <taxon>Sordariomycetes</taxon>
        <taxon>Hypocreomycetidae</taxon>
        <taxon>Glomerellales</taxon>
        <taxon>Glomerellaceae</taxon>
        <taxon>Colletotrichum</taxon>
        <taxon>Colletotrichum gloeosporioides species complex</taxon>
    </lineage>
</organism>
<dbReference type="Proteomes" id="UP000015530">
    <property type="component" value="Unassembled WGS sequence"/>
</dbReference>
<sequence>MQLFPADKWNKRRIHFLVDRLHTI</sequence>
<gene>
    <name evidence="1" type="ORF">CGLO_12846</name>
</gene>
<evidence type="ECO:0000313" key="2">
    <source>
        <dbReference type="Proteomes" id="UP000015530"/>
    </source>
</evidence>
<name>T0L8N7_COLGC</name>
<dbReference type="AlphaFoldDB" id="T0L8N7"/>
<protein>
    <submittedName>
        <fullName evidence="1">Uncharacterized protein</fullName>
    </submittedName>
</protein>
<comment type="caution">
    <text evidence="1">The sequence shown here is derived from an EMBL/GenBank/DDBJ whole genome shotgun (WGS) entry which is preliminary data.</text>
</comment>
<dbReference type="HOGENOM" id="CLU_3421348_0_0_1"/>